<reference evidence="2 3" key="1">
    <citation type="submission" date="2015-04" db="EMBL/GenBank/DDBJ databases">
        <title>Draft genome sequence of bacteremic isolate Catabacter hongkongensis type strain HKU16T.</title>
        <authorList>
            <person name="Lau S.K."/>
            <person name="Teng J.L."/>
            <person name="Huang Y."/>
            <person name="Curreem S.O."/>
            <person name="Tsui S.K."/>
            <person name="Woo P.C."/>
        </authorList>
    </citation>
    <scope>NUCLEOTIDE SEQUENCE [LARGE SCALE GENOMIC DNA]</scope>
    <source>
        <strain evidence="2 3">HKU16</strain>
    </source>
</reference>
<dbReference type="PANTHER" id="PTHR12110">
    <property type="entry name" value="HYDROXYPYRUVATE ISOMERASE"/>
    <property type="match status" value="1"/>
</dbReference>
<dbReference type="Gene3D" id="3.20.20.150">
    <property type="entry name" value="Divalent-metal-dependent TIM barrel enzymes"/>
    <property type="match status" value="1"/>
</dbReference>
<keyword evidence="2" id="KW-0223">Dioxygenase</keyword>
<dbReference type="OrthoDB" id="9782626at2"/>
<proteinExistence type="predicted"/>
<keyword evidence="2" id="KW-0670">Pyruvate</keyword>
<dbReference type="PANTHER" id="PTHR12110:SF21">
    <property type="entry name" value="XYLOSE ISOMERASE-LIKE TIM BARREL DOMAIN-CONTAINING PROTEIN"/>
    <property type="match status" value="1"/>
</dbReference>
<dbReference type="EMBL" id="LAYJ01000013">
    <property type="protein sequence ID" value="KKI52423.1"/>
    <property type="molecule type" value="Genomic_DNA"/>
</dbReference>
<gene>
    <name evidence="2" type="ORF">CHK_0040</name>
</gene>
<organism evidence="2 3">
    <name type="scientific">Christensenella hongkongensis</name>
    <dbReference type="NCBI Taxonomy" id="270498"/>
    <lineage>
        <taxon>Bacteria</taxon>
        <taxon>Bacillati</taxon>
        <taxon>Bacillota</taxon>
        <taxon>Clostridia</taxon>
        <taxon>Christensenellales</taxon>
        <taxon>Christensenellaceae</taxon>
        <taxon>Christensenella</taxon>
    </lineage>
</organism>
<sequence>MKYCYNEATTLKNSTLERDIELAEKAGFEYIELWLCQIEQYLETHSIKELQGLFDGRTIRPFAFDSFEDILFSRDYKKLKEDFTRACQYGTELDVHNTVMVPSVWEGINDQYSKEEITEEAVRVLTELAEIARPYKMQLAFEPIGFEDCAVRSLKEAWEIVQKVNLDHVGLTLDVFNEYLYCGLNDIDDIKMLDPKKVFIFHIDDAPVLPLKEYKLDHSDRVPPGEGGLPYRKFVENLWKTGYDEAASVELFNPALYAMDAQDAINHCFTRVKDAIDFTR</sequence>
<feature type="domain" description="Xylose isomerase-like TIM barrel" evidence="1">
    <location>
        <begin position="20"/>
        <end position="263"/>
    </location>
</feature>
<dbReference type="EC" id="1.13.11.27" evidence="2"/>
<dbReference type="AlphaFoldDB" id="A0A0M2NJR7"/>
<protein>
    <submittedName>
        <fullName evidence="2">4-hydroxyphenylpyruvate dioxygenase</fullName>
        <ecNumber evidence="2">1.13.11.27</ecNumber>
    </submittedName>
</protein>
<keyword evidence="3" id="KW-1185">Reference proteome</keyword>
<dbReference type="STRING" id="270498.CHK_0040"/>
<evidence type="ECO:0000259" key="1">
    <source>
        <dbReference type="Pfam" id="PF01261"/>
    </source>
</evidence>
<dbReference type="Proteomes" id="UP000034076">
    <property type="component" value="Unassembled WGS sequence"/>
</dbReference>
<dbReference type="InterPro" id="IPR013022">
    <property type="entry name" value="Xyl_isomerase-like_TIM-brl"/>
</dbReference>
<accession>A0A0M2NJR7</accession>
<evidence type="ECO:0000313" key="2">
    <source>
        <dbReference type="EMBL" id="KKI52423.1"/>
    </source>
</evidence>
<dbReference type="InterPro" id="IPR050312">
    <property type="entry name" value="IolE/XylAMocC-like"/>
</dbReference>
<dbReference type="SUPFAM" id="SSF51658">
    <property type="entry name" value="Xylose isomerase-like"/>
    <property type="match status" value="1"/>
</dbReference>
<dbReference type="Pfam" id="PF01261">
    <property type="entry name" value="AP_endonuc_2"/>
    <property type="match status" value="1"/>
</dbReference>
<evidence type="ECO:0000313" key="3">
    <source>
        <dbReference type="Proteomes" id="UP000034076"/>
    </source>
</evidence>
<name>A0A0M2NJR7_9FIRM</name>
<dbReference type="RefSeq" id="WP_046441836.1">
    <property type="nucleotide sequence ID" value="NZ_JAXDTA010000061.1"/>
</dbReference>
<dbReference type="GO" id="GO:0003868">
    <property type="term" value="F:4-hydroxyphenylpyruvate dioxygenase activity"/>
    <property type="evidence" value="ECO:0007669"/>
    <property type="project" value="UniProtKB-EC"/>
</dbReference>
<comment type="caution">
    <text evidence="2">The sequence shown here is derived from an EMBL/GenBank/DDBJ whole genome shotgun (WGS) entry which is preliminary data.</text>
</comment>
<keyword evidence="2" id="KW-0560">Oxidoreductase</keyword>
<dbReference type="InterPro" id="IPR036237">
    <property type="entry name" value="Xyl_isomerase-like_sf"/>
</dbReference>